<feature type="region of interest" description="Disordered" evidence="2">
    <location>
        <begin position="1079"/>
        <end position="1173"/>
    </location>
</feature>
<dbReference type="SMART" id="SM00233">
    <property type="entry name" value="PH"/>
    <property type="match status" value="1"/>
</dbReference>
<feature type="coiled-coil region" evidence="1">
    <location>
        <begin position="202"/>
        <end position="232"/>
    </location>
</feature>
<feature type="compositionally biased region" description="Basic and acidic residues" evidence="2">
    <location>
        <begin position="536"/>
        <end position="547"/>
    </location>
</feature>
<dbReference type="EMBL" id="JANTQA010000012">
    <property type="protein sequence ID" value="KAJ3450088.1"/>
    <property type="molecule type" value="Genomic_DNA"/>
</dbReference>
<feature type="compositionally biased region" description="Basic residues" evidence="2">
    <location>
        <begin position="1030"/>
        <end position="1040"/>
    </location>
</feature>
<evidence type="ECO:0000259" key="3">
    <source>
        <dbReference type="PROSITE" id="PS50003"/>
    </source>
</evidence>
<dbReference type="PROSITE" id="PS50003">
    <property type="entry name" value="PH_DOMAIN"/>
    <property type="match status" value="1"/>
</dbReference>
<evidence type="ECO:0000256" key="1">
    <source>
        <dbReference type="SAM" id="Coils"/>
    </source>
</evidence>
<feature type="compositionally biased region" description="Basic and acidic residues" evidence="2">
    <location>
        <begin position="447"/>
        <end position="460"/>
    </location>
</feature>
<sequence>MTENSLQEYILIQTQLRRYLSLLRSDKLYNQKINRDEAVRELITTEETYVSRLRTLVEVFKKPLVEATRVKAVLKLSEIDSIFLNVEEIYIAHQTDLLKKISKRWENWRHGQKIGDVFEEISKFLSLYGVYCGNYEDSFKELERLRKKRSRFRNRLFEMKQHPDTKKMDIISFLILPVQRVPRYNLLLSEILKHTPKEHPDYENLSIALEKTKELSNEINKKIQEYERLTKLTEIQSYFDSSLRDLVKPNRDLEKTSVLGNISKANTIQKRYFFLFTDILIIADRKLIKFRQRFSTHLGMCWILDLPNTNDFSNLFLFVTPKKTIVTICKSHKDKKKWMEVISKCIDKLVEKNPKLLKKKANVLLPKKFIMSLNAKLGTIRMIQTLKPTGTGSFISKDVFSNEYIFQNGIENLSKRRTSVSLFSSGISSDSFDITQLKTLNEQQKQLQEKSRQKTKEQKAKLSRASVMTLGRSNSRHADTRKSISEINYGKRNSLEKEMNTSKMSSLNTKKTKQQPQLNNRGKNKKIRRLRVSHKVLLELRKGKEKPNLPNKKNRNSTLDKPISKNKIQILIESASKTPPTLPNRKSRSLSNPIIPKKYKNKKDEGEMKVEKKEREEEKKKGREREKEKKKKKNEKEKGKKKDQGKGKGKKDEKKREKKKKKEEGKGKGNGKRKDMEKEKTIKKGKGIKDKNEKQNDREKRREREKENDKEKEPKREQKKVTPQLTSKITGKTMPSRPAPNLFQRVNQNNKQPKIVHKNNPSNFHNLWLQYESSDQWQQQFDSENSDTDSYEYSNSSLEENDLSDEDLNIVNNNIKMQSIKNENVKEDDEMINKDQSNGNQEKEVRVVKEVNNIKNERWGVKKIERDDENEEEKELPPELPPKLPPRGKGASLITKIQTKNNSSTINQNIHNTKNNDSSQNVKKNNNAKNQDLKAEEIKTTNQQTNLNQIKKRPPINKPLPPKPPKKDYKVPNNKTQVAKKTSITKILEISQKAPLPILPKRTNSQTNNNKNEIKIKNNQNENTMPPKLPSRKLIKRNKKQPIQNNNVSPKLPPKRFPKNNNYKKIEKKEISEFEKKFQLMNQKRNVRQKKLSEQKSKPTDQGNDQPSPNKNSINKCQIGNQLNSTTKSNQNTINRKVISKPMPTLPVNNKSTNNNNNNLNTVSNQKIPSTNNTIPKTIFSPLDKIPKQPRDRQSLRLKMNIAKSYKRNIKH</sequence>
<dbReference type="InterPro" id="IPR000219">
    <property type="entry name" value="DH_dom"/>
</dbReference>
<evidence type="ECO:0000256" key="2">
    <source>
        <dbReference type="SAM" id="MobiDB-lite"/>
    </source>
</evidence>
<gene>
    <name evidence="5" type="ORF">M0812_06253</name>
</gene>
<feature type="compositionally biased region" description="Polar residues" evidence="2">
    <location>
        <begin position="940"/>
        <end position="949"/>
    </location>
</feature>
<dbReference type="SUPFAM" id="SSF50729">
    <property type="entry name" value="PH domain-like"/>
    <property type="match status" value="1"/>
</dbReference>
<feature type="domain" description="DH" evidence="4">
    <location>
        <begin position="34"/>
        <end position="222"/>
    </location>
</feature>
<dbReference type="InterPro" id="IPR011993">
    <property type="entry name" value="PH-like_dom_sf"/>
</dbReference>
<accession>A0AAV8A8D0</accession>
<dbReference type="InterPro" id="IPR001849">
    <property type="entry name" value="PH_domain"/>
</dbReference>
<dbReference type="GO" id="GO:0005737">
    <property type="term" value="C:cytoplasm"/>
    <property type="evidence" value="ECO:0007669"/>
    <property type="project" value="TreeGrafter"/>
</dbReference>
<dbReference type="AlphaFoldDB" id="A0AAV8A8D0"/>
<dbReference type="Gene3D" id="1.20.900.10">
    <property type="entry name" value="Dbl homology (DH) domain"/>
    <property type="match status" value="1"/>
</dbReference>
<dbReference type="Proteomes" id="UP001146793">
    <property type="component" value="Unassembled WGS sequence"/>
</dbReference>
<dbReference type="InterPro" id="IPR035899">
    <property type="entry name" value="DBL_dom_sf"/>
</dbReference>
<dbReference type="Gene3D" id="2.30.29.30">
    <property type="entry name" value="Pleckstrin-homology domain (PH domain)/Phosphotyrosine-binding domain (PTB)"/>
    <property type="match status" value="1"/>
</dbReference>
<organism evidence="5 6">
    <name type="scientific">Anaeramoeba flamelloides</name>
    <dbReference type="NCBI Taxonomy" id="1746091"/>
    <lineage>
        <taxon>Eukaryota</taxon>
        <taxon>Metamonada</taxon>
        <taxon>Anaeramoebidae</taxon>
        <taxon>Anaeramoeba</taxon>
    </lineage>
</organism>
<feature type="compositionally biased region" description="Basic residues" evidence="2">
    <location>
        <begin position="522"/>
        <end position="534"/>
    </location>
</feature>
<feature type="domain" description="PH" evidence="3">
    <location>
        <begin position="255"/>
        <end position="347"/>
    </location>
</feature>
<dbReference type="PANTHER" id="PTHR12673:SF159">
    <property type="entry name" value="LD03170P"/>
    <property type="match status" value="1"/>
</dbReference>
<comment type="caution">
    <text evidence="5">The sequence shown here is derived from an EMBL/GenBank/DDBJ whole genome shotgun (WGS) entry which is preliminary data.</text>
</comment>
<protein>
    <submittedName>
        <fullName evidence="5">Faciogenital dysplasia protein</fullName>
    </submittedName>
</protein>
<evidence type="ECO:0000313" key="5">
    <source>
        <dbReference type="EMBL" id="KAJ3450088.1"/>
    </source>
</evidence>
<feature type="compositionally biased region" description="Polar residues" evidence="2">
    <location>
        <begin position="721"/>
        <end position="730"/>
    </location>
</feature>
<keyword evidence="1" id="KW-0175">Coiled coil</keyword>
<feature type="compositionally biased region" description="Low complexity" evidence="2">
    <location>
        <begin position="921"/>
        <end position="930"/>
    </location>
</feature>
<dbReference type="GO" id="GO:0005085">
    <property type="term" value="F:guanyl-nucleotide exchange factor activity"/>
    <property type="evidence" value="ECO:0007669"/>
    <property type="project" value="InterPro"/>
</dbReference>
<dbReference type="CDD" id="cd00160">
    <property type="entry name" value="RhoGEF"/>
    <property type="match status" value="1"/>
</dbReference>
<feature type="compositionally biased region" description="Polar residues" evidence="2">
    <location>
        <begin position="895"/>
        <end position="920"/>
    </location>
</feature>
<feature type="region of interest" description="Disordered" evidence="2">
    <location>
        <begin position="865"/>
        <end position="980"/>
    </location>
</feature>
<evidence type="ECO:0000313" key="6">
    <source>
        <dbReference type="Proteomes" id="UP001146793"/>
    </source>
</evidence>
<feature type="region of interest" description="Disordered" evidence="2">
    <location>
        <begin position="778"/>
        <end position="800"/>
    </location>
</feature>
<feature type="compositionally biased region" description="Low complexity" evidence="2">
    <location>
        <begin position="1148"/>
        <end position="1165"/>
    </location>
</feature>
<feature type="coiled-coil region" evidence="1">
    <location>
        <begin position="135"/>
        <end position="162"/>
    </location>
</feature>
<proteinExistence type="predicted"/>
<feature type="compositionally biased region" description="Polar residues" evidence="2">
    <location>
        <begin position="1100"/>
        <end position="1135"/>
    </location>
</feature>
<feature type="compositionally biased region" description="Polar residues" evidence="2">
    <location>
        <begin position="501"/>
        <end position="521"/>
    </location>
</feature>
<feature type="compositionally biased region" description="Basic and acidic residues" evidence="2">
    <location>
        <begin position="602"/>
        <end position="627"/>
    </location>
</feature>
<dbReference type="Pfam" id="PF00621">
    <property type="entry name" value="RhoGEF"/>
    <property type="match status" value="1"/>
</dbReference>
<dbReference type="PANTHER" id="PTHR12673">
    <property type="entry name" value="FACIOGENITAL DYSPLASIA PROTEIN"/>
    <property type="match status" value="1"/>
</dbReference>
<feature type="compositionally biased region" description="Basic and acidic residues" evidence="2">
    <location>
        <begin position="634"/>
        <end position="655"/>
    </location>
</feature>
<evidence type="ECO:0000259" key="4">
    <source>
        <dbReference type="PROSITE" id="PS50010"/>
    </source>
</evidence>
<dbReference type="InterPro" id="IPR051092">
    <property type="entry name" value="FYVE_RhoGEF_PH"/>
</dbReference>
<feature type="region of interest" description="Disordered" evidence="2">
    <location>
        <begin position="443"/>
        <end position="760"/>
    </location>
</feature>
<name>A0AAV8A8D0_9EUKA</name>
<feature type="compositionally biased region" description="Low complexity" evidence="2">
    <location>
        <begin position="1006"/>
        <end position="1024"/>
    </location>
</feature>
<feature type="region of interest" description="Disordered" evidence="2">
    <location>
        <begin position="996"/>
        <end position="1065"/>
    </location>
</feature>
<dbReference type="SUPFAM" id="SSF48065">
    <property type="entry name" value="DBL homology domain (DH-domain)"/>
    <property type="match status" value="1"/>
</dbReference>
<feature type="compositionally biased region" description="Basic and acidic residues" evidence="2">
    <location>
        <begin position="662"/>
        <end position="720"/>
    </location>
</feature>
<dbReference type="SMART" id="SM00325">
    <property type="entry name" value="RhoGEF"/>
    <property type="match status" value="1"/>
</dbReference>
<dbReference type="PROSITE" id="PS50010">
    <property type="entry name" value="DH_2"/>
    <property type="match status" value="1"/>
</dbReference>
<reference evidence="5" key="1">
    <citation type="submission" date="2022-08" db="EMBL/GenBank/DDBJ databases">
        <title>Novel sulphate-reducing endosymbionts in the free-living metamonad Anaeramoeba.</title>
        <authorList>
            <person name="Jerlstrom-Hultqvist J."/>
            <person name="Cepicka I."/>
            <person name="Gallot-Lavallee L."/>
            <person name="Salas-Leiva D."/>
            <person name="Curtis B.A."/>
            <person name="Zahonova K."/>
            <person name="Pipaliya S."/>
            <person name="Dacks J."/>
            <person name="Roger A.J."/>
        </authorList>
    </citation>
    <scope>NUCLEOTIDE SEQUENCE</scope>
    <source>
        <strain evidence="5">Busselton2</strain>
    </source>
</reference>